<feature type="compositionally biased region" description="Acidic residues" evidence="1">
    <location>
        <begin position="1073"/>
        <end position="1082"/>
    </location>
</feature>
<gene>
    <name evidence="2" type="ORF">ACHHYP_05911</name>
</gene>
<reference evidence="2 3" key="1">
    <citation type="journal article" date="2014" name="Genome Biol. Evol.">
        <title>The secreted proteins of Achlya hypogyna and Thraustotheca clavata identify the ancestral oomycete secretome and reveal gene acquisitions by horizontal gene transfer.</title>
        <authorList>
            <person name="Misner I."/>
            <person name="Blouin N."/>
            <person name="Leonard G."/>
            <person name="Richards T.A."/>
            <person name="Lane C.E."/>
        </authorList>
    </citation>
    <scope>NUCLEOTIDE SEQUENCE [LARGE SCALE GENOMIC DNA]</scope>
    <source>
        <strain evidence="2 3">ATCC 48635</strain>
    </source>
</reference>
<accession>A0A1V9YWE8</accession>
<protein>
    <submittedName>
        <fullName evidence="2">Uncharacterized protein</fullName>
    </submittedName>
</protein>
<dbReference type="OrthoDB" id="72280at2759"/>
<sequence length="1265" mass="139495">MGGTGIWAEDLAGATFDTKQDALTWLDSVAGLCRPHQRDELDTVLRAQPAALRASVWQSLTGPSDADMYLHDVLRIHHYLSLHLHEGSREYVALLSLYVGRGDAAERAAMDTILTKAPVLSLVGRCLAGHPLSKQCALLAVMGEPSSGWPSLGDILHATPALEAPIITYFMSLPDDDTFPLWLEIFLSLPPDSYQPWIAQTYLFMEKDCFAVVTELLVGSAQRSALIQRLLGLAPLEFDALARLLVALPVDVASTLVLDVLPIYYSGLASLLLNVSPPLLEQWVLLLARLQSEMAELHSLLLFSSRYADPDAFLTLYFQAPPDIAKQWRATYHALSSEAQTACTDWLLAIPEPPPPPDNAGATQELSPNTVAAKLVALPLPEIATLLELTAAWSDDERLLLAHALVPLHPACVAPFLALMPSCPPATREVLYLVLVDAVADEPRQFLVLLTAIAADQGRNLHQVLQTFAAFDPAHVRSLCRSVWTADVAANLQLVDFLLTPPHDLAPMACLRLLLHLPSLAHGQLLLMCADSARTPLNLIAFTDLLLAVSSMSAATVLAIVQPLDEPAKVNLFNYLHTLNDEEESLLVMELYLHHPLSDVLTFLELTVGMTYSALKELNVFIAHLDLLRQSLLLPLFVDPRRAILSRLVVSCHALDMVTMGDVFASLQPHTWETRSLLIEQVRMLEDASVLSSYLSLHKQAHDPTMLAPLAAYATLASHCGKTVQLMLVKTLVRLQPADQATLLVLYTTTGRPTTATTAQHVRPPAYWLDDLIAHCCRVLLGYSVKIGTEILHTLVLVASEYHKELLELCSELTPDAMFLVHMLRSAGDNVDVLCRLLFCPRLTETHLTTVTVYLQKMLKVLPLHRAIAILHTMPQLSVFLDYFAALPGKMRFLATLAEYAGVAVPLVTFLRILDADDADYVLHTLPTLPAERRHRFEAQLLREPMYVTLVRAERDGPCSPPVLSASEKAIYFGILEGNLCTRDATVPGDGSPVRHPRTMAPMNCKVEPWGPLQVQQHTLAAKPTTVRQLPKRLTALPPTPEVSTPPCATQQKSPPATPPRQKDVEQQQSQDPSDDAEDDVGADMVAPLPHTKSSRPRRRWNPPPPVHLNDDHPHLPPLAVAPRVCTASPTRQQRGLQLALTQLEAPPRRRPTTSPGSPFGAIAKDPTLTTWPPTRIRVARTPEAKRQVFEARIRKAMGTPALSRSTSLPSPLLRPRELQPRSANSFGPPPLRQDAAERMRSTDKHYAWTMAERADDRSTEDRRR</sequence>
<name>A0A1V9YWE8_ACHHY</name>
<proteinExistence type="predicted"/>
<evidence type="ECO:0000313" key="3">
    <source>
        <dbReference type="Proteomes" id="UP000243579"/>
    </source>
</evidence>
<comment type="caution">
    <text evidence="2">The sequence shown here is derived from an EMBL/GenBank/DDBJ whole genome shotgun (WGS) entry which is preliminary data.</text>
</comment>
<feature type="region of interest" description="Disordered" evidence="1">
    <location>
        <begin position="1196"/>
        <end position="1265"/>
    </location>
</feature>
<dbReference type="EMBL" id="JNBR01000700">
    <property type="protein sequence ID" value="OQR89953.1"/>
    <property type="molecule type" value="Genomic_DNA"/>
</dbReference>
<feature type="region of interest" description="Disordered" evidence="1">
    <location>
        <begin position="1036"/>
        <end position="1120"/>
    </location>
</feature>
<dbReference type="AlphaFoldDB" id="A0A1V9YWE8"/>
<keyword evidence="3" id="KW-1185">Reference proteome</keyword>
<feature type="region of interest" description="Disordered" evidence="1">
    <location>
        <begin position="1141"/>
        <end position="1174"/>
    </location>
</feature>
<evidence type="ECO:0000256" key="1">
    <source>
        <dbReference type="SAM" id="MobiDB-lite"/>
    </source>
</evidence>
<evidence type="ECO:0000313" key="2">
    <source>
        <dbReference type="EMBL" id="OQR89953.1"/>
    </source>
</evidence>
<feature type="compositionally biased region" description="Low complexity" evidence="1">
    <location>
        <begin position="1201"/>
        <end position="1214"/>
    </location>
</feature>
<feature type="compositionally biased region" description="Basic and acidic residues" evidence="1">
    <location>
        <begin position="1235"/>
        <end position="1265"/>
    </location>
</feature>
<dbReference type="Proteomes" id="UP000243579">
    <property type="component" value="Unassembled WGS sequence"/>
</dbReference>
<organism evidence="2 3">
    <name type="scientific">Achlya hypogyna</name>
    <name type="common">Oomycete</name>
    <name type="synonym">Protoachlya hypogyna</name>
    <dbReference type="NCBI Taxonomy" id="1202772"/>
    <lineage>
        <taxon>Eukaryota</taxon>
        <taxon>Sar</taxon>
        <taxon>Stramenopiles</taxon>
        <taxon>Oomycota</taxon>
        <taxon>Saprolegniomycetes</taxon>
        <taxon>Saprolegniales</taxon>
        <taxon>Achlyaceae</taxon>
        <taxon>Achlya</taxon>
    </lineage>
</organism>